<dbReference type="InterPro" id="IPR023346">
    <property type="entry name" value="Lysozyme-like_dom_sf"/>
</dbReference>
<dbReference type="Pfam" id="PF13406">
    <property type="entry name" value="SLT_2"/>
    <property type="match status" value="1"/>
</dbReference>
<name>A0A3B9IR74_9PROT</name>
<proteinExistence type="predicted"/>
<dbReference type="Proteomes" id="UP000257706">
    <property type="component" value="Unassembled WGS sequence"/>
</dbReference>
<dbReference type="RefSeq" id="WP_082828754.1">
    <property type="nucleotide sequence ID" value="NZ_CP121013.1"/>
</dbReference>
<evidence type="ECO:0000313" key="3">
    <source>
        <dbReference type="Proteomes" id="UP000257706"/>
    </source>
</evidence>
<dbReference type="OrthoDB" id="9808544at2"/>
<dbReference type="AlphaFoldDB" id="A0A3B9IR74"/>
<evidence type="ECO:0000259" key="1">
    <source>
        <dbReference type="Pfam" id="PF13406"/>
    </source>
</evidence>
<dbReference type="InterPro" id="IPR011970">
    <property type="entry name" value="MltB_2"/>
</dbReference>
<dbReference type="PANTHER" id="PTHR30163">
    <property type="entry name" value="MEMBRANE-BOUND LYTIC MUREIN TRANSGLYCOSYLASE B"/>
    <property type="match status" value="1"/>
</dbReference>
<dbReference type="InterPro" id="IPR031304">
    <property type="entry name" value="SLT_2"/>
</dbReference>
<dbReference type="FunFam" id="1.10.8.350:FF:000001">
    <property type="entry name" value="Lytic murein transglycosylase B"/>
    <property type="match status" value="1"/>
</dbReference>
<dbReference type="EMBL" id="DMAI01000335">
    <property type="protein sequence ID" value="HAE49803.1"/>
    <property type="molecule type" value="Genomic_DNA"/>
</dbReference>
<feature type="domain" description="Transglycosylase SLT" evidence="1">
    <location>
        <begin position="85"/>
        <end position="378"/>
    </location>
</feature>
<comment type="caution">
    <text evidence="2">The sequence shown here is derived from an EMBL/GenBank/DDBJ whole genome shotgun (WGS) entry which is preliminary data.</text>
</comment>
<dbReference type="Gene3D" id="1.10.530.10">
    <property type="match status" value="1"/>
</dbReference>
<dbReference type="GeneID" id="97241896"/>
<organism evidence="2 3">
    <name type="scientific">Tistrella mobilis</name>
    <dbReference type="NCBI Taxonomy" id="171437"/>
    <lineage>
        <taxon>Bacteria</taxon>
        <taxon>Pseudomonadati</taxon>
        <taxon>Pseudomonadota</taxon>
        <taxon>Alphaproteobacteria</taxon>
        <taxon>Geminicoccales</taxon>
        <taxon>Geminicoccaceae</taxon>
        <taxon>Tistrella</taxon>
    </lineage>
</organism>
<dbReference type="Gene3D" id="1.10.8.350">
    <property type="entry name" value="Bacterial muramidase"/>
    <property type="match status" value="1"/>
</dbReference>
<protein>
    <submittedName>
        <fullName evidence="2">Lytic murein transglycosylase</fullName>
    </submittedName>
</protein>
<dbReference type="CDD" id="cd13399">
    <property type="entry name" value="Slt35-like"/>
    <property type="match status" value="1"/>
</dbReference>
<reference evidence="2 3" key="1">
    <citation type="journal article" date="2018" name="Nat. Biotechnol.">
        <title>A standardized bacterial taxonomy based on genome phylogeny substantially revises the tree of life.</title>
        <authorList>
            <person name="Parks D.H."/>
            <person name="Chuvochina M."/>
            <person name="Waite D.W."/>
            <person name="Rinke C."/>
            <person name="Skarshewski A."/>
            <person name="Chaumeil P.A."/>
            <person name="Hugenholtz P."/>
        </authorList>
    </citation>
    <scope>NUCLEOTIDE SEQUENCE [LARGE SCALE GENOMIC DNA]</scope>
    <source>
        <strain evidence="2">UBA8739</strain>
    </source>
</reference>
<gene>
    <name evidence="2" type="ORF">DCK97_20525</name>
</gene>
<dbReference type="InterPro" id="IPR043426">
    <property type="entry name" value="MltB-like"/>
</dbReference>
<dbReference type="PANTHER" id="PTHR30163:SF8">
    <property type="entry name" value="LYTIC MUREIN TRANSGLYCOSYLASE"/>
    <property type="match status" value="1"/>
</dbReference>
<dbReference type="SUPFAM" id="SSF53955">
    <property type="entry name" value="Lysozyme-like"/>
    <property type="match status" value="1"/>
</dbReference>
<accession>A0A3B9IR74</accession>
<dbReference type="GO" id="GO:0009253">
    <property type="term" value="P:peptidoglycan catabolic process"/>
    <property type="evidence" value="ECO:0007669"/>
    <property type="project" value="TreeGrafter"/>
</dbReference>
<evidence type="ECO:0000313" key="2">
    <source>
        <dbReference type="EMBL" id="HAE49803.1"/>
    </source>
</evidence>
<dbReference type="NCBIfam" id="TIGR02283">
    <property type="entry name" value="MltB_2"/>
    <property type="match status" value="1"/>
</dbReference>
<dbReference type="GO" id="GO:0008933">
    <property type="term" value="F:peptidoglycan lytic transglycosylase activity"/>
    <property type="evidence" value="ECO:0007669"/>
    <property type="project" value="TreeGrafter"/>
</dbReference>
<sequence length="383" mass="41132">MIRDTGLPTTDHRPAIRPERRVARLMAATGLAMVLAACGGGRGAEEAVASVQPQAVAPQPPAQPAAPVPVSLAHARTVSPADPAFDAWVQGVKKEARAQGISEGILDAAFRDVTPIPRVVELDRSQPESTITFEQYMTRVVPQRRIDQGRRLRAEFQADLADVEARFGVPSEVVVALWGVETDYGRVTGTYPVIASLATLAYEGRRAKFFRGELLHALKILDEGHISPAEMRGSWAGAMGQSQFMPSSFVSYAVDGDGDGRKDIWNTRKDVFASAANYLSRRGWNPDFGWGGPVELPKGFDRSRIGLDGESRTAAAWAAAGVTGKDGAALPVTGNVPAKIVLPGGRNGPAYLATENYEVILRWNRSQYFATAVGTLADRIAGR</sequence>